<feature type="compositionally biased region" description="Polar residues" evidence="1">
    <location>
        <begin position="1"/>
        <end position="19"/>
    </location>
</feature>
<gene>
    <name evidence="2" type="ORF">BB934_38450</name>
</gene>
<proteinExistence type="predicted"/>
<sequence>MQAFTCMSRQVHPRQNSSVDDQESARSKASASPDGFSQALEWPALGTILMCTPFCGERSVSGSGKDASPKMTVLGIVI</sequence>
<dbReference type="EMBL" id="CP016619">
    <property type="protein sequence ID" value="ANY84133.1"/>
    <property type="molecule type" value="Genomic_DNA"/>
</dbReference>
<feature type="region of interest" description="Disordered" evidence="1">
    <location>
        <begin position="1"/>
        <end position="36"/>
    </location>
</feature>
<keyword evidence="2" id="KW-0614">Plasmid</keyword>
<dbReference type="KEGG" id="moc:BB934_38450"/>
<evidence type="ECO:0000313" key="2">
    <source>
        <dbReference type="EMBL" id="ANY84133.1"/>
    </source>
</evidence>
<organism evidence="2">
    <name type="scientific">Microvirga ossetica</name>
    <dbReference type="NCBI Taxonomy" id="1882682"/>
    <lineage>
        <taxon>Bacteria</taxon>
        <taxon>Pseudomonadati</taxon>
        <taxon>Pseudomonadota</taxon>
        <taxon>Alphaproteobacteria</taxon>
        <taxon>Hyphomicrobiales</taxon>
        <taxon>Methylobacteriaceae</taxon>
        <taxon>Microvirga</taxon>
    </lineage>
</organism>
<reference evidence="2" key="1">
    <citation type="submission" date="2016-07" db="EMBL/GenBank/DDBJ databases">
        <title>Microvirga ossetica sp. nov. a new species of rhizobia isolated from root nodules of the legume species Vicia alpestris Steven originated from North Ossetia region in the Caucasus.</title>
        <authorList>
            <person name="Safronova V.I."/>
            <person name="Kuznetsova I.G."/>
            <person name="Sazanova A.L."/>
            <person name="Belimov A."/>
            <person name="Andronov E."/>
            <person name="Osledkin Y.S."/>
            <person name="Onishchuk O.P."/>
            <person name="Kurchak O.N."/>
            <person name="Shaposhnikov A.I."/>
            <person name="Willems A."/>
            <person name="Tikhonovich I.A."/>
        </authorList>
    </citation>
    <scope>NUCLEOTIDE SEQUENCE [LARGE SCALE GENOMIC DNA]</scope>
    <source>
        <strain evidence="2">V5/3M</strain>
        <plasmid evidence="2">unnamed2</plasmid>
    </source>
</reference>
<protein>
    <submittedName>
        <fullName evidence="2">Uncharacterized protein</fullName>
    </submittedName>
</protein>
<geneLocation type="plasmid" evidence="2">
    <name>unnamed2</name>
</geneLocation>
<evidence type="ECO:0000256" key="1">
    <source>
        <dbReference type="SAM" id="MobiDB-lite"/>
    </source>
</evidence>
<accession>A0A1B2EVZ9</accession>
<dbReference type="AlphaFoldDB" id="A0A1B2EVZ9"/>
<name>A0A1B2EVZ9_9HYPH</name>